<evidence type="ECO:0000313" key="1">
    <source>
        <dbReference type="EMBL" id="ADX87821.1"/>
    </source>
</evidence>
<organism evidence="1 2">
    <name type="scientific">Vibrio phage ICP1</name>
    <dbReference type="NCBI Taxonomy" id="979525"/>
    <lineage>
        <taxon>Viruses</taxon>
        <taxon>Duplodnaviria</taxon>
        <taxon>Heunggongvirae</taxon>
        <taxon>Uroviricota</taxon>
        <taxon>Caudoviricetes</taxon>
        <taxon>Mohonavirus</taxon>
        <taxon>Mohonavirus ICP1</taxon>
    </lineage>
</organism>
<keyword evidence="2" id="KW-1185">Reference proteome</keyword>
<dbReference type="RefSeq" id="YP_004250946.1">
    <property type="nucleotide sequence ID" value="NC_015157.1"/>
</dbReference>
<dbReference type="KEGG" id="vg:10228484"/>
<gene>
    <name evidence="1" type="primary">ORF5</name>
</gene>
<sequence>MIYIVKLKNDHDDLIKLGYTSNLQERLDYYKDYFSEVSLLWTFEDPEVKHYRLEKDLNSVYLKSLTVRPVTYFGGYTECYHTSSFNYLIKTLKEKSLESYYRNTQPSLNRVLTATNFTININNPSLLLCTAFKSLTTGEVIKFDGVLLKIYLYMLGRYNFYQTHNADYIETFDRICTAATGMDYRGNGTNRGRIKTLRGLGLIDVETDLNGKILVGGVKVVNTVDDILTEWQPVNEQLDYYDSKEGREERKKQKLLRGKQS</sequence>
<dbReference type="Proteomes" id="UP000007502">
    <property type="component" value="Segment"/>
</dbReference>
<proteinExistence type="predicted"/>
<dbReference type="GeneID" id="10228484"/>
<accession>F1D127</accession>
<dbReference type="EMBL" id="HQ641347">
    <property type="protein sequence ID" value="ADX87821.1"/>
    <property type="molecule type" value="Genomic_DNA"/>
</dbReference>
<reference evidence="1 2" key="1">
    <citation type="journal article" date="2011" name="MBio">
        <title>Evidence of a dominant lineage of Vibrio cholerae-specific lytic bacteriophages shed by cholera patients over a 10-year period in Dhaka, Bangladesh.</title>
        <authorList>
            <person name="Seed K.D."/>
            <person name="Bodi K.L."/>
            <person name="Kropinski A.M."/>
            <person name="Ackermann H.W."/>
            <person name="Calderwood S.B."/>
            <person name="Qadri F."/>
            <person name="Camilli A."/>
        </authorList>
    </citation>
    <scope>NUCLEOTIDE SEQUENCE [LARGE SCALE GENOMIC DNA]</scope>
</reference>
<protein>
    <submittedName>
        <fullName evidence="1">Uncharacterized protein ORF5</fullName>
    </submittedName>
</protein>
<evidence type="ECO:0000313" key="2">
    <source>
        <dbReference type="Proteomes" id="UP000007502"/>
    </source>
</evidence>
<name>F1D127_9CAUD</name>